<dbReference type="PANTHER" id="PTHR42738">
    <property type="entry name" value="HYDROXYMETHYLGLUTARYL-COA LYASE"/>
    <property type="match status" value="1"/>
</dbReference>
<dbReference type="CDD" id="cd07938">
    <property type="entry name" value="DRE_TIM_HMGL"/>
    <property type="match status" value="1"/>
</dbReference>
<evidence type="ECO:0000256" key="4">
    <source>
        <dbReference type="ARBA" id="ARBA00022723"/>
    </source>
</evidence>
<keyword evidence="9" id="KW-1185">Reference proteome</keyword>
<dbReference type="GO" id="GO:0006552">
    <property type="term" value="P:L-leucine catabolic process"/>
    <property type="evidence" value="ECO:0007669"/>
    <property type="project" value="TreeGrafter"/>
</dbReference>
<keyword evidence="5 8" id="KW-0456">Lyase</keyword>
<dbReference type="UniPathway" id="UPA00896">
    <property type="reaction ID" value="UER00863"/>
</dbReference>
<evidence type="ECO:0000256" key="3">
    <source>
        <dbReference type="ARBA" id="ARBA00012910"/>
    </source>
</evidence>
<dbReference type="InterPro" id="IPR000891">
    <property type="entry name" value="PYR_CT"/>
</dbReference>
<dbReference type="Proteomes" id="UP000324585">
    <property type="component" value="Unassembled WGS sequence"/>
</dbReference>
<dbReference type="FunFam" id="3.20.20.70:FF:000071">
    <property type="entry name" value="Hydroxymethylglutaryl-CoA lyase"/>
    <property type="match status" value="1"/>
</dbReference>
<dbReference type="InterPro" id="IPR013785">
    <property type="entry name" value="Aldolase_TIM"/>
</dbReference>
<sequence length="545" mass="57589">MVSRLEPDVCPGCDSVSSRICSRSKWGCDMPAVTELSRVASWPPNTDAQPKLTMATYLPAGPDMPDHPDQGDRAGAHSRHAFKCMHVHALQHHLISCGECRLWYTRCSTEVMMAPEGARAVAELDTSLTLRHVKAQGPRQSVVRDDVVYGTAALDNDGGVGGGCACVGSAMPPSTAPIATIVAPLHANVHSHLHNAALAASAISRARAQIHAVRHCASVASRMPKRVKIWEVGLRDGLQNEGVLVSAELKVAFAARLAQAGMRHIELTSFVSPRAVPQFADASEVLAQTLRKSAEMSSTAGVKESSPNISVLVPNEKGLKAALAASASACGSAAPTGLREIAIFAAASEAFSKSNINCTIDESLARFAALIPQARAHNIRVRGYVSCVFGCPYEGKVSLDSVLRVTRALLELGCYEISLGDTIGVSTPVHVTELLQHLRRNGVGIDQLAMHFHDTRGTALANVYAALLEGVSTYDASIGGLGGCPFAKGATGNVATEDMVWMLTEMGIDLGEVNFPELIRIGNDLTASVGRSNLSHVSQCTPEAQ</sequence>
<dbReference type="Pfam" id="PF00682">
    <property type="entry name" value="HMGL-like"/>
    <property type="match status" value="1"/>
</dbReference>
<proteinExistence type="inferred from homology"/>
<comment type="caution">
    <text evidence="8">The sequence shown here is derived from an EMBL/GenBank/DDBJ whole genome shotgun (WGS) entry which is preliminary data.</text>
</comment>
<protein>
    <recommendedName>
        <fullName evidence="3">hydroxymethylglutaryl-CoA lyase</fullName>
        <ecNumber evidence="3">4.1.3.4</ecNumber>
    </recommendedName>
</protein>
<reference evidence="9" key="1">
    <citation type="journal article" date="2019" name="Nat. Commun.">
        <title>Expansion of phycobilisome linker gene families in mesophilic red algae.</title>
        <authorList>
            <person name="Lee J."/>
            <person name="Kim D."/>
            <person name="Bhattacharya D."/>
            <person name="Yoon H.S."/>
        </authorList>
    </citation>
    <scope>NUCLEOTIDE SEQUENCE [LARGE SCALE GENOMIC DNA]</scope>
    <source>
        <strain evidence="9">CCMP 1328</strain>
    </source>
</reference>
<dbReference type="InterPro" id="IPR043594">
    <property type="entry name" value="HMGL"/>
</dbReference>
<keyword evidence="4" id="KW-0479">Metal-binding</keyword>
<evidence type="ECO:0000256" key="6">
    <source>
        <dbReference type="ARBA" id="ARBA00049877"/>
    </source>
</evidence>
<dbReference type="GO" id="GO:0046872">
    <property type="term" value="F:metal ion binding"/>
    <property type="evidence" value="ECO:0007669"/>
    <property type="project" value="UniProtKB-KW"/>
</dbReference>
<dbReference type="SUPFAM" id="SSF51569">
    <property type="entry name" value="Aldolase"/>
    <property type="match status" value="1"/>
</dbReference>
<dbReference type="PANTHER" id="PTHR42738:SF7">
    <property type="entry name" value="HYDROXYMETHYLGLUTARYL-COA LYASE"/>
    <property type="match status" value="1"/>
</dbReference>
<evidence type="ECO:0000259" key="7">
    <source>
        <dbReference type="PROSITE" id="PS50991"/>
    </source>
</evidence>
<dbReference type="OrthoDB" id="1905920at2759"/>
<evidence type="ECO:0000313" key="9">
    <source>
        <dbReference type="Proteomes" id="UP000324585"/>
    </source>
</evidence>
<comment type="catalytic activity">
    <reaction evidence="6">
        <text>(3S)-3-hydroxy-3-methylglutaryl-CoA = acetoacetate + acetyl-CoA</text>
        <dbReference type="Rhea" id="RHEA:24404"/>
        <dbReference type="ChEBI" id="CHEBI:13705"/>
        <dbReference type="ChEBI" id="CHEBI:43074"/>
        <dbReference type="ChEBI" id="CHEBI:57288"/>
        <dbReference type="EC" id="4.1.3.4"/>
    </reaction>
</comment>
<dbReference type="EMBL" id="VRMN01000001">
    <property type="protein sequence ID" value="KAA8499260.1"/>
    <property type="molecule type" value="Genomic_DNA"/>
</dbReference>
<dbReference type="Gene3D" id="3.20.20.70">
    <property type="entry name" value="Aldolase class I"/>
    <property type="match status" value="1"/>
</dbReference>
<evidence type="ECO:0000256" key="1">
    <source>
        <dbReference type="ARBA" id="ARBA00005143"/>
    </source>
</evidence>
<comment type="pathway">
    <text evidence="1">Metabolic intermediate metabolism; (S)-3-hydroxy-3-methylglutaryl-CoA degradation; acetoacetate from (S)-3-hydroxy-3-methylglutaryl-CoA: step 1/1.</text>
</comment>
<dbReference type="EC" id="4.1.3.4" evidence="3"/>
<gene>
    <name evidence="8" type="ORF">FVE85_6845</name>
</gene>
<name>A0A5J4Z831_PORPP</name>
<evidence type="ECO:0000256" key="5">
    <source>
        <dbReference type="ARBA" id="ARBA00023239"/>
    </source>
</evidence>
<evidence type="ECO:0000256" key="2">
    <source>
        <dbReference type="ARBA" id="ARBA00009405"/>
    </source>
</evidence>
<dbReference type="GO" id="GO:0004419">
    <property type="term" value="F:hydroxymethylglutaryl-CoA lyase activity"/>
    <property type="evidence" value="ECO:0007669"/>
    <property type="project" value="UniProtKB-EC"/>
</dbReference>
<dbReference type="AlphaFoldDB" id="A0A5J4Z831"/>
<feature type="domain" description="Pyruvate carboxyltransferase" evidence="7">
    <location>
        <begin position="227"/>
        <end position="514"/>
    </location>
</feature>
<accession>A0A5J4Z831</accession>
<comment type="similarity">
    <text evidence="2">Belongs to the HMG-CoA lyase family.</text>
</comment>
<organism evidence="8 9">
    <name type="scientific">Porphyridium purpureum</name>
    <name type="common">Red alga</name>
    <name type="synonym">Porphyridium cruentum</name>
    <dbReference type="NCBI Taxonomy" id="35688"/>
    <lineage>
        <taxon>Eukaryota</taxon>
        <taxon>Rhodophyta</taxon>
        <taxon>Bangiophyceae</taxon>
        <taxon>Porphyridiales</taxon>
        <taxon>Porphyridiaceae</taxon>
        <taxon>Porphyridium</taxon>
    </lineage>
</organism>
<dbReference type="GO" id="GO:0046951">
    <property type="term" value="P:ketone body biosynthetic process"/>
    <property type="evidence" value="ECO:0007669"/>
    <property type="project" value="TreeGrafter"/>
</dbReference>
<dbReference type="NCBIfam" id="NF004283">
    <property type="entry name" value="PRK05692.1"/>
    <property type="match status" value="1"/>
</dbReference>
<evidence type="ECO:0000313" key="8">
    <source>
        <dbReference type="EMBL" id="KAA8499260.1"/>
    </source>
</evidence>
<dbReference type="PROSITE" id="PS50991">
    <property type="entry name" value="PYR_CT"/>
    <property type="match status" value="1"/>
</dbReference>